<dbReference type="EMBL" id="DTMZ01000016">
    <property type="protein sequence ID" value="HGD12694.1"/>
    <property type="molecule type" value="Genomic_DNA"/>
</dbReference>
<protein>
    <submittedName>
        <fullName evidence="1">Uncharacterized protein</fullName>
    </submittedName>
</protein>
<dbReference type="AlphaFoldDB" id="A0A7V3UZ33"/>
<dbReference type="SUPFAM" id="SSF54427">
    <property type="entry name" value="NTF2-like"/>
    <property type="match status" value="1"/>
</dbReference>
<dbReference type="InterPro" id="IPR032710">
    <property type="entry name" value="NTF2-like_dom_sf"/>
</dbReference>
<evidence type="ECO:0000313" key="1">
    <source>
        <dbReference type="EMBL" id="HGD12694.1"/>
    </source>
</evidence>
<comment type="caution">
    <text evidence="1">The sequence shown here is derived from an EMBL/GenBank/DDBJ whole genome shotgun (WGS) entry which is preliminary data.</text>
</comment>
<gene>
    <name evidence="1" type="ORF">ENX16_01225</name>
</gene>
<dbReference type="PROSITE" id="PS51257">
    <property type="entry name" value="PROKAR_LIPOPROTEIN"/>
    <property type="match status" value="1"/>
</dbReference>
<proteinExistence type="predicted"/>
<accession>A0A7V3UZ33</accession>
<organism evidence="1">
    <name type="scientific">candidate division WOR-3 bacterium</name>
    <dbReference type="NCBI Taxonomy" id="2052148"/>
    <lineage>
        <taxon>Bacteria</taxon>
        <taxon>Bacteria division WOR-3</taxon>
    </lineage>
</organism>
<reference evidence="1" key="1">
    <citation type="journal article" date="2020" name="mSystems">
        <title>Genome- and Community-Level Interaction Insights into Carbon Utilization and Element Cycling Functions of Hydrothermarchaeota in Hydrothermal Sediment.</title>
        <authorList>
            <person name="Zhou Z."/>
            <person name="Liu Y."/>
            <person name="Xu W."/>
            <person name="Pan J."/>
            <person name="Luo Z.H."/>
            <person name="Li M."/>
        </authorList>
    </citation>
    <scope>NUCLEOTIDE SEQUENCE [LARGE SCALE GENOMIC DNA]</scope>
    <source>
        <strain evidence="1">SpSt-914</strain>
    </source>
</reference>
<name>A0A7V3UZ33_UNCW3</name>
<sequence>MRRLLIIAGLLFVGCAGFITEPVGRGRDSRINTQLVNSFVNGFGQSRGTRLVRLFAENAGIEIKGVGMVAQGITELRDFLDYGRAVNSRLTLSSLRIEDDSVFGKLAENNEWLKQLGLEPMLYDATFVLEGNKIKQVIIEVDPVYSARLMGKGLAFFNWLRQNEPEALKELMPDGKFRFDAENGKFFLELIKRWYEQN</sequence>